<dbReference type="Gene3D" id="3.90.1300.10">
    <property type="entry name" value="Amidase signature (AS) domain"/>
    <property type="match status" value="1"/>
</dbReference>
<dbReference type="Pfam" id="PF01425">
    <property type="entry name" value="Amidase"/>
    <property type="match status" value="1"/>
</dbReference>
<proteinExistence type="predicted"/>
<reference evidence="2" key="1">
    <citation type="submission" date="2018-05" db="EMBL/GenBank/DDBJ databases">
        <authorList>
            <person name="Lanie J.A."/>
            <person name="Ng W.-L."/>
            <person name="Kazmierczak K.M."/>
            <person name="Andrzejewski T.M."/>
            <person name="Davidsen T.M."/>
            <person name="Wayne K.J."/>
            <person name="Tettelin H."/>
            <person name="Glass J.I."/>
            <person name="Rusch D."/>
            <person name="Podicherti R."/>
            <person name="Tsui H.-C.T."/>
            <person name="Winkler M.E."/>
        </authorList>
    </citation>
    <scope>NUCLEOTIDE SEQUENCE</scope>
</reference>
<dbReference type="InterPro" id="IPR023631">
    <property type="entry name" value="Amidase_dom"/>
</dbReference>
<dbReference type="InterPro" id="IPR000120">
    <property type="entry name" value="Amidase"/>
</dbReference>
<accession>A0A382CZ24</accession>
<organism evidence="2">
    <name type="scientific">marine metagenome</name>
    <dbReference type="NCBI Taxonomy" id="408172"/>
    <lineage>
        <taxon>unclassified sequences</taxon>
        <taxon>metagenomes</taxon>
        <taxon>ecological metagenomes</taxon>
    </lineage>
</organism>
<name>A0A382CZ24_9ZZZZ</name>
<feature type="domain" description="Amidase" evidence="1">
    <location>
        <begin position="25"/>
        <end position="429"/>
    </location>
</feature>
<protein>
    <recommendedName>
        <fullName evidence="1">Amidase domain-containing protein</fullName>
    </recommendedName>
</protein>
<dbReference type="PANTHER" id="PTHR11895">
    <property type="entry name" value="TRANSAMIDASE"/>
    <property type="match status" value="1"/>
</dbReference>
<dbReference type="AlphaFoldDB" id="A0A382CZ24"/>
<dbReference type="GO" id="GO:0003824">
    <property type="term" value="F:catalytic activity"/>
    <property type="evidence" value="ECO:0007669"/>
    <property type="project" value="InterPro"/>
</dbReference>
<sequence length="449" mass="48649">MTEIHSMTISQLSAQLQEKHISAEELTRQFLDRSQVLNEKLNIWVTLDPEIAIAQARKCDEQIAKGNFKSPLLGIPIGVKDIYFTEDMKTTCCSPIFEDFSSGYDAEPVRLLRQSGSVIMGKTVTTQFACGDPSPTKNPWNLQRTPGGSSSGSAAGLAAGLFTASLGSQTAGSVLRPAAYNGVVGFKPTHGLVSRFGVYPVAMSLDTMGWFTKSVADAATLLQCMAGYDERDEGSKLSEIPLYSKSESEKRAPKIGLVEQYYFDDADPETVSEINKLADKLSDAGAEIKSANVDLDFRNVLDQHKIIMTSEGSHTHRENFLERPEDYAPEVRGVIETGLATSAATYVEALSTQRHLTAEVEKTLDSFDVLLAPTAISGAPTPETTGQPAFQAPWTMAGVPAISLPYTLDSDGLPLGVQIIGSHFQEYDLFSSASWLEEIIGFSEAPELI</sequence>
<dbReference type="SUPFAM" id="SSF75304">
    <property type="entry name" value="Amidase signature (AS) enzymes"/>
    <property type="match status" value="1"/>
</dbReference>
<dbReference type="InterPro" id="IPR036928">
    <property type="entry name" value="AS_sf"/>
</dbReference>
<evidence type="ECO:0000313" key="2">
    <source>
        <dbReference type="EMBL" id="SVB31315.1"/>
    </source>
</evidence>
<dbReference type="PANTHER" id="PTHR11895:SF7">
    <property type="entry name" value="GLUTAMYL-TRNA(GLN) AMIDOTRANSFERASE SUBUNIT A, MITOCHONDRIAL"/>
    <property type="match status" value="1"/>
</dbReference>
<evidence type="ECO:0000259" key="1">
    <source>
        <dbReference type="Pfam" id="PF01425"/>
    </source>
</evidence>
<gene>
    <name evidence="2" type="ORF">METZ01_LOCUS184169</name>
</gene>
<dbReference type="EMBL" id="UINC01036798">
    <property type="protein sequence ID" value="SVB31315.1"/>
    <property type="molecule type" value="Genomic_DNA"/>
</dbReference>